<organism evidence="2 3">
    <name type="scientific">Alectoria fallacina</name>
    <dbReference type="NCBI Taxonomy" id="1903189"/>
    <lineage>
        <taxon>Eukaryota</taxon>
        <taxon>Fungi</taxon>
        <taxon>Dikarya</taxon>
        <taxon>Ascomycota</taxon>
        <taxon>Pezizomycotina</taxon>
        <taxon>Lecanoromycetes</taxon>
        <taxon>OSLEUM clade</taxon>
        <taxon>Lecanoromycetidae</taxon>
        <taxon>Lecanorales</taxon>
        <taxon>Lecanorineae</taxon>
        <taxon>Parmeliaceae</taxon>
        <taxon>Alectoria</taxon>
    </lineage>
</organism>
<feature type="region of interest" description="Disordered" evidence="1">
    <location>
        <begin position="301"/>
        <end position="398"/>
    </location>
</feature>
<evidence type="ECO:0008006" key="4">
    <source>
        <dbReference type="Google" id="ProtNLM"/>
    </source>
</evidence>
<comment type="caution">
    <text evidence="2">The sequence shown here is derived from an EMBL/GenBank/DDBJ whole genome shotgun (WGS) entry which is preliminary data.</text>
</comment>
<evidence type="ECO:0000313" key="2">
    <source>
        <dbReference type="EMBL" id="CAF9922679.1"/>
    </source>
</evidence>
<dbReference type="OrthoDB" id="7464126at2759"/>
<dbReference type="EMBL" id="CAJPDR010000159">
    <property type="protein sequence ID" value="CAF9922679.1"/>
    <property type="molecule type" value="Genomic_DNA"/>
</dbReference>
<feature type="compositionally biased region" description="Polar residues" evidence="1">
    <location>
        <begin position="344"/>
        <end position="359"/>
    </location>
</feature>
<sequence>MSFGSSGGDVFLLAQLAWRTVQNSRKACGEYDELTREALRLHAVLQRLEQEVAKPESPINRSDDTSKEQLERIATDCELVLKQLDKIVTAYASLSDEKRSARKIWQRVRFGNGQMADLGDLRSRLISYTSEMLLYLNLVSMGTMGRIEQRMDRDGGVLRDIKVAVEKKTAHTVLCGGNWEGSVLTAYTNDDTGFWKGLRRDLIKDGLPSAAIKKHKHLIQEYVKELGARGILDDESSKENNEPQHDIHANFDITEEIQEPFNNCNATLNVPQTYEHNIDVQPFEDLTEQSLNEYVNDTITEDVGSESPRAESCPKGSQSIKEQLCSSSDHTGIRMGAKDKSEFDYNNSNALEPLSTDSGPRNLHSAKSVPLRPAKKQSWTSRNETNTNRNDASKAGDAERAIQNDATNHASSHDGYFPQSIAELRRNINFVVTPAGVCHKADMSLLYKNFGQRSKVMLECLPDPSLQVPQTEPGDNPYYAADVEIIANIAQSAQKIIRDMCDCCIRPPVSLIDFRPRHFIDAVNMRPYYQDLQQFYISIHEVIADFDRQFCDIVQRIRRYNAKMKSGYPRYTTPAYPSFTHKDAYDNVPGQQHPSQMYSGGTGEDISSKHSVGAPYVRQGSKPINRTRHGYPVPLKSSNLKSIKMPSNTSDSNNESDSEVIEKNYSPSRPAPLRRTTTFAYIMKPKPFQSRPNESRRISEGAYVMEPEGAPYVRQGSKPINRTRHEYPVPLKSSNLKSMKMPSNTSDNNNKSDSEMTEENYPPSRPAPLRRTTTFAYIMEPEPFQSRPNESR</sequence>
<reference evidence="2" key="1">
    <citation type="submission" date="2021-03" db="EMBL/GenBank/DDBJ databases">
        <authorList>
            <person name="Tagirdzhanova G."/>
        </authorList>
    </citation>
    <scope>NUCLEOTIDE SEQUENCE</scope>
</reference>
<dbReference type="AlphaFoldDB" id="A0A8H3FFS2"/>
<evidence type="ECO:0000313" key="3">
    <source>
        <dbReference type="Proteomes" id="UP000664203"/>
    </source>
</evidence>
<dbReference type="Proteomes" id="UP000664203">
    <property type="component" value="Unassembled WGS sequence"/>
</dbReference>
<feature type="region of interest" description="Disordered" evidence="1">
    <location>
        <begin position="713"/>
        <end position="792"/>
    </location>
</feature>
<name>A0A8H3FFS2_9LECA</name>
<gene>
    <name evidence="2" type="ORF">ALECFALPRED_002143</name>
</gene>
<protein>
    <recommendedName>
        <fullName evidence="4">Fungal N-terminal domain-containing protein</fullName>
    </recommendedName>
</protein>
<feature type="compositionally biased region" description="Polar residues" evidence="1">
    <location>
        <begin position="377"/>
        <end position="390"/>
    </location>
</feature>
<keyword evidence="3" id="KW-1185">Reference proteome</keyword>
<feature type="compositionally biased region" description="Polar residues" evidence="1">
    <location>
        <begin position="315"/>
        <end position="330"/>
    </location>
</feature>
<feature type="region of interest" description="Disordered" evidence="1">
    <location>
        <begin position="619"/>
        <end position="673"/>
    </location>
</feature>
<proteinExistence type="predicted"/>
<evidence type="ECO:0000256" key="1">
    <source>
        <dbReference type="SAM" id="MobiDB-lite"/>
    </source>
</evidence>
<accession>A0A8H3FFS2</accession>